<dbReference type="SMART" id="SM00448">
    <property type="entry name" value="REC"/>
    <property type="match status" value="1"/>
</dbReference>
<evidence type="ECO:0000259" key="5">
    <source>
        <dbReference type="PROSITE" id="PS50110"/>
    </source>
</evidence>
<feature type="modified residue" description="4-aspartylphosphate" evidence="4">
    <location>
        <position position="51"/>
    </location>
</feature>
<comment type="catalytic activity">
    <reaction evidence="3">
        <text>2 GTP = 3',3'-c-di-GMP + 2 diphosphate</text>
        <dbReference type="Rhea" id="RHEA:24898"/>
        <dbReference type="ChEBI" id="CHEBI:33019"/>
        <dbReference type="ChEBI" id="CHEBI:37565"/>
        <dbReference type="ChEBI" id="CHEBI:58805"/>
        <dbReference type="EC" id="2.7.7.65"/>
    </reaction>
</comment>
<evidence type="ECO:0000256" key="4">
    <source>
        <dbReference type="PROSITE-ProRule" id="PRU00169"/>
    </source>
</evidence>
<dbReference type="CDD" id="cd01949">
    <property type="entry name" value="GGDEF"/>
    <property type="match status" value="1"/>
</dbReference>
<keyword evidence="4" id="KW-0597">Phosphoprotein</keyword>
<accession>A0A1Y0IFN1</accession>
<dbReference type="PROSITE" id="PS50887">
    <property type="entry name" value="GGDEF"/>
    <property type="match status" value="1"/>
</dbReference>
<dbReference type="GO" id="GO:0052621">
    <property type="term" value="F:diguanylate cyclase activity"/>
    <property type="evidence" value="ECO:0007669"/>
    <property type="project" value="UniProtKB-EC"/>
</dbReference>
<dbReference type="GO" id="GO:0000160">
    <property type="term" value="P:phosphorelay signal transduction system"/>
    <property type="evidence" value="ECO:0007669"/>
    <property type="project" value="InterPro"/>
</dbReference>
<comment type="cofactor">
    <cofactor evidence="1">
        <name>Mg(2+)</name>
        <dbReference type="ChEBI" id="CHEBI:18420"/>
    </cofactor>
</comment>
<dbReference type="AlphaFoldDB" id="A0A1Y0IFN1"/>
<feature type="domain" description="Response regulatory" evidence="5">
    <location>
        <begin position="2"/>
        <end position="117"/>
    </location>
</feature>
<dbReference type="GO" id="GO:1902201">
    <property type="term" value="P:negative regulation of bacterial-type flagellum-dependent cell motility"/>
    <property type="evidence" value="ECO:0007669"/>
    <property type="project" value="TreeGrafter"/>
</dbReference>
<dbReference type="InterPro" id="IPR029787">
    <property type="entry name" value="Nucleotide_cyclase"/>
</dbReference>
<dbReference type="InterPro" id="IPR043128">
    <property type="entry name" value="Rev_trsase/Diguanyl_cyclase"/>
</dbReference>
<dbReference type="Gene3D" id="3.30.70.270">
    <property type="match status" value="1"/>
</dbReference>
<feature type="domain" description="GGDEF" evidence="6">
    <location>
        <begin position="174"/>
        <end position="311"/>
    </location>
</feature>
<dbReference type="GO" id="GO:0005886">
    <property type="term" value="C:plasma membrane"/>
    <property type="evidence" value="ECO:0007669"/>
    <property type="project" value="TreeGrafter"/>
</dbReference>
<dbReference type="CDD" id="cd17546">
    <property type="entry name" value="REC_hyHK_CKI1_RcsC-like"/>
    <property type="match status" value="1"/>
</dbReference>
<dbReference type="InterPro" id="IPR011006">
    <property type="entry name" value="CheY-like_superfamily"/>
</dbReference>
<reference evidence="7 8" key="1">
    <citation type="submission" date="2017-05" db="EMBL/GenBank/DDBJ databases">
        <title>Genomic insights into alkan degradation activity of Oleiphilus messinensis.</title>
        <authorList>
            <person name="Kozyavkin S.A."/>
            <person name="Slesarev A.I."/>
            <person name="Golyshin P.N."/>
            <person name="Korzhenkov A."/>
            <person name="Golyshina O.N."/>
            <person name="Toshchakov S.V."/>
        </authorList>
    </citation>
    <scope>NUCLEOTIDE SEQUENCE [LARGE SCALE GENOMIC DNA]</scope>
    <source>
        <strain evidence="7 8">ME102</strain>
    </source>
</reference>
<dbReference type="RefSeq" id="WP_087462979.1">
    <property type="nucleotide sequence ID" value="NZ_CP021425.1"/>
</dbReference>
<dbReference type="GO" id="GO:0043709">
    <property type="term" value="P:cell adhesion involved in single-species biofilm formation"/>
    <property type="evidence" value="ECO:0007669"/>
    <property type="project" value="TreeGrafter"/>
</dbReference>
<dbReference type="PANTHER" id="PTHR45138:SF9">
    <property type="entry name" value="DIGUANYLATE CYCLASE DGCM-RELATED"/>
    <property type="match status" value="1"/>
</dbReference>
<dbReference type="Gene3D" id="3.40.50.2300">
    <property type="match status" value="1"/>
</dbReference>
<dbReference type="Proteomes" id="UP000196027">
    <property type="component" value="Chromosome"/>
</dbReference>
<dbReference type="Pfam" id="PF00072">
    <property type="entry name" value="Response_reg"/>
    <property type="match status" value="1"/>
</dbReference>
<proteinExistence type="predicted"/>
<keyword evidence="8" id="KW-1185">Reference proteome</keyword>
<dbReference type="PROSITE" id="PS50110">
    <property type="entry name" value="RESPONSE_REGULATORY"/>
    <property type="match status" value="1"/>
</dbReference>
<dbReference type="InterPro" id="IPR001789">
    <property type="entry name" value="Sig_transdc_resp-reg_receiver"/>
</dbReference>
<evidence type="ECO:0000256" key="3">
    <source>
        <dbReference type="ARBA" id="ARBA00034247"/>
    </source>
</evidence>
<sequence>MKVLLVDDSLVDRMILESFLQDLGHELVIGENGAQAVELYKEHSPDLVIMDEVMPVMKGQDAARKIREIEDNWTPIIFLSACFSAEDIAAGIEAGADDYLAKPIDHKTLSAKMMAMQRIATMRSKLIQITRDYEEANEHLKKLVDIDGLTGIANRRYLDRYLAHEVARCQRSAQSLTVIMCDVDHFKAYNDFYGHLQGDDCLKSVANALGTVSRRTTDLVARYGGEEFAVMMVGVEQEDVRAIAESIRSVVMDLAIPHAKSSIADVVTLSVGVFVDVPKIGTTPSDFLKRADAALYQAKQSGRNRVHFSEDFLPEG</sequence>
<dbReference type="EC" id="2.7.7.65" evidence="2"/>
<dbReference type="Pfam" id="PF00990">
    <property type="entry name" value="GGDEF"/>
    <property type="match status" value="1"/>
</dbReference>
<dbReference type="PANTHER" id="PTHR45138">
    <property type="entry name" value="REGULATORY COMPONENTS OF SENSORY TRANSDUCTION SYSTEM"/>
    <property type="match status" value="1"/>
</dbReference>
<dbReference type="KEGG" id="ome:OLMES_4157"/>
<evidence type="ECO:0000259" key="6">
    <source>
        <dbReference type="PROSITE" id="PS50887"/>
    </source>
</evidence>
<dbReference type="InterPro" id="IPR000160">
    <property type="entry name" value="GGDEF_dom"/>
</dbReference>
<evidence type="ECO:0000313" key="8">
    <source>
        <dbReference type="Proteomes" id="UP000196027"/>
    </source>
</evidence>
<organism evidence="7 8">
    <name type="scientific">Oleiphilus messinensis</name>
    <dbReference type="NCBI Taxonomy" id="141451"/>
    <lineage>
        <taxon>Bacteria</taxon>
        <taxon>Pseudomonadati</taxon>
        <taxon>Pseudomonadota</taxon>
        <taxon>Gammaproteobacteria</taxon>
        <taxon>Oceanospirillales</taxon>
        <taxon>Oleiphilaceae</taxon>
        <taxon>Oleiphilus</taxon>
    </lineage>
</organism>
<gene>
    <name evidence="7" type="ORF">OLMES_4157</name>
</gene>
<dbReference type="OrthoDB" id="9812260at2"/>
<dbReference type="SUPFAM" id="SSF55073">
    <property type="entry name" value="Nucleotide cyclase"/>
    <property type="match status" value="1"/>
</dbReference>
<dbReference type="EMBL" id="CP021425">
    <property type="protein sequence ID" value="ARU58174.1"/>
    <property type="molecule type" value="Genomic_DNA"/>
</dbReference>
<protein>
    <recommendedName>
        <fullName evidence="2">diguanylate cyclase</fullName>
        <ecNumber evidence="2">2.7.7.65</ecNumber>
    </recommendedName>
</protein>
<evidence type="ECO:0000256" key="2">
    <source>
        <dbReference type="ARBA" id="ARBA00012528"/>
    </source>
</evidence>
<dbReference type="FunFam" id="3.30.70.270:FF:000001">
    <property type="entry name" value="Diguanylate cyclase domain protein"/>
    <property type="match status" value="1"/>
</dbReference>
<evidence type="ECO:0000313" key="7">
    <source>
        <dbReference type="EMBL" id="ARU58174.1"/>
    </source>
</evidence>
<dbReference type="NCBIfam" id="TIGR00254">
    <property type="entry name" value="GGDEF"/>
    <property type="match status" value="1"/>
</dbReference>
<name>A0A1Y0IFN1_9GAMM</name>
<dbReference type="InterPro" id="IPR050469">
    <property type="entry name" value="Diguanylate_Cyclase"/>
</dbReference>
<dbReference type="SMART" id="SM00267">
    <property type="entry name" value="GGDEF"/>
    <property type="match status" value="1"/>
</dbReference>
<dbReference type="SUPFAM" id="SSF52172">
    <property type="entry name" value="CheY-like"/>
    <property type="match status" value="1"/>
</dbReference>
<evidence type="ECO:0000256" key="1">
    <source>
        <dbReference type="ARBA" id="ARBA00001946"/>
    </source>
</evidence>